<dbReference type="GeneID" id="67033240"/>
<dbReference type="GO" id="GO:0016705">
    <property type="term" value="F:oxidoreductase activity, acting on paired donors, with incorporation or reduction of molecular oxygen"/>
    <property type="evidence" value="ECO:0007669"/>
    <property type="project" value="InterPro"/>
</dbReference>
<dbReference type="InterPro" id="IPR001128">
    <property type="entry name" value="Cyt_P450"/>
</dbReference>
<dbReference type="SUPFAM" id="SSF48264">
    <property type="entry name" value="Cytochrome P450"/>
    <property type="match status" value="1"/>
</dbReference>
<dbReference type="PANTHER" id="PTHR46300">
    <property type="entry name" value="P450, PUTATIVE (EUROFUNG)-RELATED-RELATED"/>
    <property type="match status" value="1"/>
</dbReference>
<name>A0A8H8P600_9AGAM</name>
<proteinExistence type="inferred from homology"/>
<reference evidence="10" key="1">
    <citation type="submission" date="2020-05" db="EMBL/GenBank/DDBJ databases">
        <title>Evolutionary and genomic comparisons of hybrid uninucleate and nonhybrid Rhizoctonia fungi.</title>
        <authorList>
            <person name="Li C."/>
            <person name="Chen X."/>
        </authorList>
    </citation>
    <scope>NUCLEOTIDE SEQUENCE</scope>
    <source>
        <strain evidence="10">AG-1 IA</strain>
    </source>
</reference>
<sequence>MRNFGDSEVVSSHSVINSPTRQQDDEYRGYRIPANSTVYNNVYAITRDESMFPDPEKFIPERFDERQKTCGPLSPRDIIFGIGRRVCPGQFIADTSIFLVMSGILATMDITKARDGMVMRLSQRSYGAQPSCANYDLSSAQLVPVKECD</sequence>
<evidence type="ECO:0000313" key="11">
    <source>
        <dbReference type="Proteomes" id="UP000650533"/>
    </source>
</evidence>
<organism evidence="10 11">
    <name type="scientific">Rhizoctonia solani</name>
    <dbReference type="NCBI Taxonomy" id="456999"/>
    <lineage>
        <taxon>Eukaryota</taxon>
        <taxon>Fungi</taxon>
        <taxon>Dikarya</taxon>
        <taxon>Basidiomycota</taxon>
        <taxon>Agaricomycotina</taxon>
        <taxon>Agaricomycetes</taxon>
        <taxon>Cantharellales</taxon>
        <taxon>Ceratobasidiaceae</taxon>
        <taxon>Rhizoctonia</taxon>
    </lineage>
</organism>
<evidence type="ECO:0000256" key="4">
    <source>
        <dbReference type="ARBA" id="ARBA00022723"/>
    </source>
</evidence>
<dbReference type="InterPro" id="IPR050364">
    <property type="entry name" value="Cytochrome_P450_fung"/>
</dbReference>
<evidence type="ECO:0000256" key="8">
    <source>
        <dbReference type="RuleBase" id="RU000461"/>
    </source>
</evidence>
<evidence type="ECO:0000256" key="3">
    <source>
        <dbReference type="ARBA" id="ARBA00022617"/>
    </source>
</evidence>
<comment type="cofactor">
    <cofactor evidence="1">
        <name>heme</name>
        <dbReference type="ChEBI" id="CHEBI:30413"/>
    </cofactor>
</comment>
<dbReference type="InterPro" id="IPR017972">
    <property type="entry name" value="Cyt_P450_CS"/>
</dbReference>
<dbReference type="GO" id="GO:0020037">
    <property type="term" value="F:heme binding"/>
    <property type="evidence" value="ECO:0007669"/>
    <property type="project" value="InterPro"/>
</dbReference>
<feature type="region of interest" description="Disordered" evidence="9">
    <location>
        <begin position="1"/>
        <end position="27"/>
    </location>
</feature>
<dbReference type="PROSITE" id="PS00086">
    <property type="entry name" value="CYTOCHROME_P450"/>
    <property type="match status" value="1"/>
</dbReference>
<accession>A0A8H8P600</accession>
<dbReference type="AlphaFoldDB" id="A0A8H8P600"/>
<dbReference type="RefSeq" id="XP_043186122.1">
    <property type="nucleotide sequence ID" value="XM_043330777.1"/>
</dbReference>
<dbReference type="Gene3D" id="1.10.630.10">
    <property type="entry name" value="Cytochrome P450"/>
    <property type="match status" value="1"/>
</dbReference>
<evidence type="ECO:0000256" key="5">
    <source>
        <dbReference type="ARBA" id="ARBA00023002"/>
    </source>
</evidence>
<keyword evidence="7 8" id="KW-0503">Monooxygenase</keyword>
<dbReference type="GO" id="GO:0004497">
    <property type="term" value="F:monooxygenase activity"/>
    <property type="evidence" value="ECO:0007669"/>
    <property type="project" value="UniProtKB-KW"/>
</dbReference>
<evidence type="ECO:0000256" key="2">
    <source>
        <dbReference type="ARBA" id="ARBA00010617"/>
    </source>
</evidence>
<evidence type="ECO:0000256" key="6">
    <source>
        <dbReference type="ARBA" id="ARBA00023004"/>
    </source>
</evidence>
<evidence type="ECO:0000256" key="7">
    <source>
        <dbReference type="ARBA" id="ARBA00023033"/>
    </source>
</evidence>
<dbReference type="GO" id="GO:0005506">
    <property type="term" value="F:iron ion binding"/>
    <property type="evidence" value="ECO:0007669"/>
    <property type="project" value="InterPro"/>
</dbReference>
<keyword evidence="3 8" id="KW-0349">Heme</keyword>
<comment type="similarity">
    <text evidence="2 8">Belongs to the cytochrome P450 family.</text>
</comment>
<protein>
    <submittedName>
        <fullName evidence="10">Cytochrome P450 family protein</fullName>
    </submittedName>
</protein>
<evidence type="ECO:0000313" key="10">
    <source>
        <dbReference type="EMBL" id="QRW25885.1"/>
    </source>
</evidence>
<dbReference type="Proteomes" id="UP000650533">
    <property type="component" value="Chromosome 14"/>
</dbReference>
<evidence type="ECO:0000256" key="9">
    <source>
        <dbReference type="SAM" id="MobiDB-lite"/>
    </source>
</evidence>
<dbReference type="InterPro" id="IPR036396">
    <property type="entry name" value="Cyt_P450_sf"/>
</dbReference>
<keyword evidence="5 8" id="KW-0560">Oxidoreductase</keyword>
<keyword evidence="4 8" id="KW-0479">Metal-binding</keyword>
<dbReference type="Pfam" id="PF00067">
    <property type="entry name" value="p450"/>
    <property type="match status" value="1"/>
</dbReference>
<dbReference type="KEGG" id="rsx:RhiXN_10962"/>
<keyword evidence="6 8" id="KW-0408">Iron</keyword>
<evidence type="ECO:0000256" key="1">
    <source>
        <dbReference type="ARBA" id="ARBA00001971"/>
    </source>
</evidence>
<dbReference type="EMBL" id="CP059671">
    <property type="protein sequence ID" value="QRW25885.1"/>
    <property type="molecule type" value="Genomic_DNA"/>
</dbReference>
<feature type="compositionally biased region" description="Polar residues" evidence="9">
    <location>
        <begin position="9"/>
        <end position="21"/>
    </location>
</feature>
<gene>
    <name evidence="10" type="ORF">RhiXN_10962</name>
</gene>